<proteinExistence type="predicted"/>
<feature type="non-terminal residue" evidence="1">
    <location>
        <position position="1"/>
    </location>
</feature>
<gene>
    <name evidence="1" type="ORF">OVA965_LOCUS32736</name>
</gene>
<dbReference type="AlphaFoldDB" id="A0A8S2F4U0"/>
<dbReference type="EMBL" id="CAJNOK010025794">
    <property type="protein sequence ID" value="CAF1394488.1"/>
    <property type="molecule type" value="Genomic_DNA"/>
</dbReference>
<sequence length="177" mass="20856">KDNFVRETTKINASLPSLEYMYTIRVIMNFRVYGFDDDAYKFIQPLLEGVRLNQAPVEIWSKVQFNNKRDLACERRSSKLIQRIAFTIQNLSDIEKILIGIENEFDFYNLKQTTYQSFVEKVDKTFYKNDDTHEVHDGLINYPDNVDLEELTNVRISSEPKPPEKYTKITKEAAQIQ</sequence>
<organism evidence="1 2">
    <name type="scientific">Didymodactylos carnosus</name>
    <dbReference type="NCBI Taxonomy" id="1234261"/>
    <lineage>
        <taxon>Eukaryota</taxon>
        <taxon>Metazoa</taxon>
        <taxon>Spiralia</taxon>
        <taxon>Gnathifera</taxon>
        <taxon>Rotifera</taxon>
        <taxon>Eurotatoria</taxon>
        <taxon>Bdelloidea</taxon>
        <taxon>Philodinida</taxon>
        <taxon>Philodinidae</taxon>
        <taxon>Didymodactylos</taxon>
    </lineage>
</organism>
<protein>
    <submittedName>
        <fullName evidence="1">Uncharacterized protein</fullName>
    </submittedName>
</protein>
<reference evidence="1" key="1">
    <citation type="submission" date="2021-02" db="EMBL/GenBank/DDBJ databases">
        <authorList>
            <person name="Nowell W R."/>
        </authorList>
    </citation>
    <scope>NUCLEOTIDE SEQUENCE</scope>
</reference>
<dbReference type="Proteomes" id="UP000677228">
    <property type="component" value="Unassembled WGS sequence"/>
</dbReference>
<evidence type="ECO:0000313" key="2">
    <source>
        <dbReference type="Proteomes" id="UP000677228"/>
    </source>
</evidence>
<name>A0A8S2F4U0_9BILA</name>
<evidence type="ECO:0000313" key="1">
    <source>
        <dbReference type="EMBL" id="CAF1394488.1"/>
    </source>
</evidence>
<comment type="caution">
    <text evidence="1">The sequence shown here is derived from an EMBL/GenBank/DDBJ whole genome shotgun (WGS) entry which is preliminary data.</text>
</comment>
<accession>A0A8S2F4U0</accession>